<dbReference type="OrthoDB" id="17307at2759"/>
<protein>
    <recommendedName>
        <fullName evidence="13">General transcription factor IIH subunit 3</fullName>
    </recommendedName>
    <alternativeName>
        <fullName evidence="13">General transcription factor IIH polypeptide 3</fullName>
    </alternativeName>
</protein>
<keyword evidence="4" id="KW-0053">Apoptosis</keyword>
<dbReference type="Pfam" id="PF03850">
    <property type="entry name" value="Tfb4"/>
    <property type="match status" value="1"/>
</dbReference>
<dbReference type="EMBL" id="CAJNOC010000684">
    <property type="protein sequence ID" value="CAF0791403.1"/>
    <property type="molecule type" value="Genomic_DNA"/>
</dbReference>
<evidence type="ECO:0000256" key="13">
    <source>
        <dbReference type="RuleBase" id="RU368090"/>
    </source>
</evidence>
<evidence type="ECO:0000256" key="11">
    <source>
        <dbReference type="ARBA" id="ARBA00023204"/>
    </source>
</evidence>
<evidence type="ECO:0000256" key="6">
    <source>
        <dbReference type="ARBA" id="ARBA00022763"/>
    </source>
</evidence>
<dbReference type="GO" id="GO:0000439">
    <property type="term" value="C:transcription factor TFIIH core complex"/>
    <property type="evidence" value="ECO:0007669"/>
    <property type="project" value="UniProtKB-UniRule"/>
</dbReference>
<sequence length="516" mass="59291">MTRYITTFEIIKDYFTYRLNTADDEKDCQSITKNCKPESKYVSQETLISIRKLAIKAENDHRESFDCYLNKILFDTKILLDENCETKIMNQVKDITNMLFDDNCINWGRLIILLSFTTYLTFRYSCKVNSINKASSFVRKLMEYLTSFITCKYGIWIECNGGWKLLDMSLERNLLIVVLDTNPIWWGLQNSGLIPNAQTNPKIPLQDNITFNDCLSAVIGFLNAYKTMNQNNSVVLIAAHNTKAEYLYPSKPKIVEKNSSPWDKYEQISDMYEIIRDNLKKLSNEQLSTLNSEVNNKDNLSNDSMITSAMGLGLCYINRIQKTYAFADSVKYRFVIVKASDDSSNQYMSFMNMIFSAEKSHVVIDSCALLQESSLLQQASNLTNGVYFKIPQINGLLSYLLWLYLPDESTRKMLVYPPKTDVDYRAACFCHHKLIDVGYVCSVCLSVFCSFTPICTTCNCNFRFDVNMLKKASSLKQGLMVNKLQYNQKSHSDPTNGNSNIERMDTNSQDTIDMID</sequence>
<dbReference type="GO" id="GO:0006289">
    <property type="term" value="P:nucleotide-excision repair"/>
    <property type="evidence" value="ECO:0007669"/>
    <property type="project" value="UniProtKB-UniRule"/>
</dbReference>
<dbReference type="PROSITE" id="PS50062">
    <property type="entry name" value="BCL2_FAMILY"/>
    <property type="match status" value="1"/>
</dbReference>
<evidence type="ECO:0000256" key="2">
    <source>
        <dbReference type="ARBA" id="ARBA00005273"/>
    </source>
</evidence>
<evidence type="ECO:0000256" key="3">
    <source>
        <dbReference type="ARBA" id="ARBA00009458"/>
    </source>
</evidence>
<reference evidence="16" key="1">
    <citation type="submission" date="2021-02" db="EMBL/GenBank/DDBJ databases">
        <authorList>
            <person name="Nowell W R."/>
        </authorList>
    </citation>
    <scope>NUCLEOTIDE SEQUENCE</scope>
    <source>
        <strain evidence="16">Ploen Becks lab</strain>
    </source>
</reference>
<dbReference type="PANTHER" id="PTHR12831">
    <property type="entry name" value="TRANSCRIPTION INITIATION FACTOR IIH TFIIH , POLYPEPTIDE 3-RELATED"/>
    <property type="match status" value="1"/>
</dbReference>
<dbReference type="AlphaFoldDB" id="A0A813S9G4"/>
<comment type="caution">
    <text evidence="16">The sequence shown here is derived from an EMBL/GenBank/DDBJ whole genome shotgun (WGS) entry which is preliminary data.</text>
</comment>
<proteinExistence type="inferred from homology"/>
<dbReference type="InterPro" id="IPR004600">
    <property type="entry name" value="TFIIH_Tfb4/GTF2H3"/>
</dbReference>
<comment type="subcellular location">
    <subcellularLocation>
        <location evidence="1 13">Nucleus</location>
    </subcellularLocation>
</comment>
<keyword evidence="6 13" id="KW-0227">DNA damage</keyword>
<gene>
    <name evidence="16" type="ORF">OXX778_LOCUS5988</name>
</gene>
<keyword evidence="11 13" id="KW-0234">DNA repair</keyword>
<evidence type="ECO:0000256" key="5">
    <source>
        <dbReference type="ARBA" id="ARBA00022723"/>
    </source>
</evidence>
<comment type="function">
    <text evidence="13">Component of the general transcription and DNA repair factor IIH (TFIIH) core complex, which is involved in general and transcription-coupled nucleotide excision repair (NER) of damaged DNA and, when complexed to CAK, in RNA transcription by RNA polymerase II. In NER, TFIIH acts by opening DNA around the lesion to allow the excision of the damaged oligonucleotide and its replacement by a new DNA fragment. In transcription, TFIIH has an essential role in transcription initiation. When the pre-initiation complex (PIC) has been established, TFIIH is required for promoter opening and promoter escape. Phosphorylation of the C-terminal tail (CTD) of the largest subunit of RNA polymerase II by the kinase module CAK controls the initiation of transcription.</text>
</comment>
<feature type="domain" description="Bcl-2 Bcl-2 homology region 1-3" evidence="15">
    <location>
        <begin position="51"/>
        <end position="163"/>
    </location>
</feature>
<dbReference type="PANTHER" id="PTHR12831:SF0">
    <property type="entry name" value="GENERAL TRANSCRIPTION FACTOR IIH SUBUNIT 3"/>
    <property type="match status" value="1"/>
</dbReference>
<dbReference type="Pfam" id="PF00452">
    <property type="entry name" value="Bcl-2"/>
    <property type="match status" value="1"/>
</dbReference>
<evidence type="ECO:0000313" key="16">
    <source>
        <dbReference type="EMBL" id="CAF0791403.1"/>
    </source>
</evidence>
<evidence type="ECO:0000256" key="14">
    <source>
        <dbReference type="SAM" id="MobiDB-lite"/>
    </source>
</evidence>
<dbReference type="GO" id="GO:0005675">
    <property type="term" value="C:transcription factor TFIIH holo complex"/>
    <property type="evidence" value="ECO:0007669"/>
    <property type="project" value="UniProtKB-UniRule"/>
</dbReference>
<evidence type="ECO:0000256" key="7">
    <source>
        <dbReference type="ARBA" id="ARBA00022771"/>
    </source>
</evidence>
<dbReference type="Gene3D" id="1.10.437.10">
    <property type="entry name" value="Blc2-like"/>
    <property type="match status" value="1"/>
</dbReference>
<evidence type="ECO:0000256" key="8">
    <source>
        <dbReference type="ARBA" id="ARBA00022833"/>
    </source>
</evidence>
<dbReference type="Gene3D" id="3.40.50.410">
    <property type="entry name" value="von Willebrand factor, type A domain"/>
    <property type="match status" value="1"/>
</dbReference>
<dbReference type="GO" id="GO:0042981">
    <property type="term" value="P:regulation of apoptotic process"/>
    <property type="evidence" value="ECO:0007669"/>
    <property type="project" value="InterPro"/>
</dbReference>
<keyword evidence="7 13" id="KW-0863">Zinc-finger</keyword>
<comment type="similarity">
    <text evidence="3">Belongs to the Bcl-2 family.</text>
</comment>
<evidence type="ECO:0000256" key="9">
    <source>
        <dbReference type="ARBA" id="ARBA00023015"/>
    </source>
</evidence>
<name>A0A813S9G4_9BILA</name>
<evidence type="ECO:0000259" key="15">
    <source>
        <dbReference type="Pfam" id="PF00452"/>
    </source>
</evidence>
<keyword evidence="5 13" id="KW-0479">Metal-binding</keyword>
<evidence type="ECO:0000256" key="10">
    <source>
        <dbReference type="ARBA" id="ARBA00023163"/>
    </source>
</evidence>
<dbReference type="GO" id="GO:0006915">
    <property type="term" value="P:apoptotic process"/>
    <property type="evidence" value="ECO:0007669"/>
    <property type="project" value="UniProtKB-KW"/>
</dbReference>
<dbReference type="InterPro" id="IPR036465">
    <property type="entry name" value="vWFA_dom_sf"/>
</dbReference>
<keyword evidence="9 13" id="KW-0805">Transcription regulation</keyword>
<evidence type="ECO:0000256" key="1">
    <source>
        <dbReference type="ARBA" id="ARBA00004123"/>
    </source>
</evidence>
<dbReference type="InterPro" id="IPR046371">
    <property type="entry name" value="Bcl-2_BH1-3"/>
</dbReference>
<dbReference type="GO" id="GO:0006355">
    <property type="term" value="P:regulation of DNA-templated transcription"/>
    <property type="evidence" value="ECO:0007669"/>
    <property type="project" value="InterPro"/>
</dbReference>
<evidence type="ECO:0000256" key="4">
    <source>
        <dbReference type="ARBA" id="ARBA00022703"/>
    </source>
</evidence>
<dbReference type="InterPro" id="IPR036834">
    <property type="entry name" value="Bcl-2-like_sf"/>
</dbReference>
<dbReference type="Proteomes" id="UP000663879">
    <property type="component" value="Unassembled WGS sequence"/>
</dbReference>
<organism evidence="16 17">
    <name type="scientific">Brachionus calyciflorus</name>
    <dbReference type="NCBI Taxonomy" id="104777"/>
    <lineage>
        <taxon>Eukaryota</taxon>
        <taxon>Metazoa</taxon>
        <taxon>Spiralia</taxon>
        <taxon>Gnathifera</taxon>
        <taxon>Rotifera</taxon>
        <taxon>Eurotatoria</taxon>
        <taxon>Monogononta</taxon>
        <taxon>Pseudotrocha</taxon>
        <taxon>Ploima</taxon>
        <taxon>Brachionidae</taxon>
        <taxon>Brachionus</taxon>
    </lineage>
</organism>
<keyword evidence="10 13" id="KW-0804">Transcription</keyword>
<comment type="subunit">
    <text evidence="13">Part of a TFIID-containing RNA polymerase II pre-initiation complex that is composed of TBP and at least GTF2A1, GTF2A2, GTF2E1, GTF2E2, GTF2F1, GTF2H2, GTF2H3, GTF2H4, GTF2H5, GTF2B, TCEA1, ERCC2, ERCC3, TAF1, TAF2, TAF3, TAF4, TAF5, TAF6, TAF7, TAF8, TAF9, TAF10, TAF11, TAF12 and TAF13. Component of the 7-subunit TFIIH core complex composed of XPB/ERCC3, XPD/ERCC2, GTF2H1, GTF2H2, GTF2H3, GTF2H4 and GTF2H5, which is active in NER. The core complex associates with the 3-subunit CDK-activating kinase (CAK) module composed of CCNH/cyclin H, CDK7 and MNAT1 to form the 10-subunit holoenzyme (holo-TFIIH) active in transcription. Interacts with RARA; the interaction requires prior phosphorylation of RARA on 'Ser-369' which then enhances interaction of RARA with CDK7.</text>
</comment>
<evidence type="ECO:0000256" key="12">
    <source>
        <dbReference type="ARBA" id="ARBA00023242"/>
    </source>
</evidence>
<evidence type="ECO:0000313" key="17">
    <source>
        <dbReference type="Proteomes" id="UP000663879"/>
    </source>
</evidence>
<feature type="region of interest" description="Disordered" evidence="14">
    <location>
        <begin position="488"/>
        <end position="516"/>
    </location>
</feature>
<accession>A0A813S9G4</accession>
<keyword evidence="8 13" id="KW-0862">Zinc</keyword>
<dbReference type="GO" id="GO:0008270">
    <property type="term" value="F:zinc ion binding"/>
    <property type="evidence" value="ECO:0007669"/>
    <property type="project" value="UniProtKB-KW"/>
</dbReference>
<dbReference type="InterPro" id="IPR002475">
    <property type="entry name" value="Bcl2-like"/>
</dbReference>
<keyword evidence="12 13" id="KW-0539">Nucleus</keyword>
<dbReference type="SUPFAM" id="SSF56854">
    <property type="entry name" value="Bcl-2 inhibitors of programmed cell death"/>
    <property type="match status" value="1"/>
</dbReference>
<keyword evidence="17" id="KW-1185">Reference proteome</keyword>
<comment type="similarity">
    <text evidence="2 13">Belongs to the TFB4 family.</text>
</comment>